<comment type="caution">
    <text evidence="2">The sequence shown here is derived from an EMBL/GenBank/DDBJ whole genome shotgun (WGS) entry which is preliminary data.</text>
</comment>
<dbReference type="Proteomes" id="UP000004110">
    <property type="component" value="Unassembled WGS sequence"/>
</dbReference>
<dbReference type="Gene3D" id="2.60.120.10">
    <property type="entry name" value="Jelly Rolls"/>
    <property type="match status" value="1"/>
</dbReference>
<evidence type="ECO:0000259" key="1">
    <source>
        <dbReference type="Pfam" id="PF00027"/>
    </source>
</evidence>
<reference evidence="2" key="2">
    <citation type="submission" date="2013-11" db="EMBL/GenBank/DDBJ databases">
        <title>Draft genome sequence of Bacteroides uniformis (ATCC 8492).</title>
        <authorList>
            <person name="Sudarsanam P."/>
            <person name="Ley R."/>
            <person name="Guruge J."/>
            <person name="Turnbaugh P.J."/>
            <person name="Mahowald M."/>
            <person name="Liep D."/>
            <person name="Gordon J."/>
        </authorList>
    </citation>
    <scope>NUCLEOTIDE SEQUENCE</scope>
    <source>
        <strain evidence="2">ATCC 8492</strain>
    </source>
</reference>
<dbReference type="CDD" id="cd00038">
    <property type="entry name" value="CAP_ED"/>
    <property type="match status" value="1"/>
</dbReference>
<evidence type="ECO:0000313" key="2">
    <source>
        <dbReference type="EMBL" id="EDO52092.1"/>
    </source>
</evidence>
<name>A0ABC9N5V7_BACUC</name>
<evidence type="ECO:0000313" key="3">
    <source>
        <dbReference type="Proteomes" id="UP000004110"/>
    </source>
</evidence>
<sequence>MTNMLRKFRKLFLVLYLCKKGYFSMENIVRTIRVYYPVSDEALATLAHGFEKQVFPVKTLIIRAGQFDRQVHFIEKGMTRSYTLHDGKEVTTWFSMEGDVACGSWDLYRNKAGFEYVETLEETLVYSISIETLNELYKSDIDIANWMRVLQQENFLRLQDIHISRLNLSAYERYEKLMSECPALFHRVTLGHIASFLGITQQSLSRIRAKGYFLT</sequence>
<reference evidence="2" key="1">
    <citation type="submission" date="2007-06" db="EMBL/GenBank/DDBJ databases">
        <authorList>
            <person name="Fulton L."/>
            <person name="Clifton S."/>
            <person name="Fulton B."/>
            <person name="Xu J."/>
            <person name="Minx P."/>
            <person name="Pepin K.H."/>
            <person name="Johnson M."/>
            <person name="Thiruvilangam P."/>
            <person name="Bhonagiri V."/>
            <person name="Nash W.E."/>
            <person name="Mardis E.R."/>
            <person name="Wilson R.K."/>
        </authorList>
    </citation>
    <scope>NUCLEOTIDE SEQUENCE [LARGE SCALE GENOMIC DNA]</scope>
    <source>
        <strain evidence="2">ATCC 8492</strain>
    </source>
</reference>
<protein>
    <submittedName>
        <fullName evidence="2">Cyclic nucleotide-binding domain protein</fullName>
    </submittedName>
</protein>
<dbReference type="InterPro" id="IPR000595">
    <property type="entry name" value="cNMP-bd_dom"/>
</dbReference>
<dbReference type="SUPFAM" id="SSF51206">
    <property type="entry name" value="cAMP-binding domain-like"/>
    <property type="match status" value="1"/>
</dbReference>
<dbReference type="Pfam" id="PF00027">
    <property type="entry name" value="cNMP_binding"/>
    <property type="match status" value="1"/>
</dbReference>
<dbReference type="EMBL" id="AAYH02000049">
    <property type="protein sequence ID" value="EDO52092.1"/>
    <property type="molecule type" value="Genomic_DNA"/>
</dbReference>
<dbReference type="InterPro" id="IPR018490">
    <property type="entry name" value="cNMP-bd_dom_sf"/>
</dbReference>
<proteinExistence type="predicted"/>
<dbReference type="InterPro" id="IPR014710">
    <property type="entry name" value="RmlC-like_jellyroll"/>
</dbReference>
<accession>A0ABC9N5V7</accession>
<organism evidence="2 3">
    <name type="scientific">Bacteroides uniformis (strain ATCC 8492 / DSM 6597 / CCUG 4942 / CIP 103695 / JCM 5828 / KCTC 5204 / NCTC 13054 / VPI 0061)</name>
    <dbReference type="NCBI Taxonomy" id="411479"/>
    <lineage>
        <taxon>Bacteria</taxon>
        <taxon>Pseudomonadati</taxon>
        <taxon>Bacteroidota</taxon>
        <taxon>Bacteroidia</taxon>
        <taxon>Bacteroidales</taxon>
        <taxon>Bacteroidaceae</taxon>
        <taxon>Bacteroides</taxon>
    </lineage>
</organism>
<gene>
    <name evidence="2" type="ORF">BACUNI_04646</name>
</gene>
<keyword evidence="3" id="KW-1185">Reference proteome</keyword>
<feature type="domain" description="Cyclic nucleotide-binding" evidence="1">
    <location>
        <begin position="54"/>
        <end position="140"/>
    </location>
</feature>
<dbReference type="AlphaFoldDB" id="A0ABC9N5V7"/>